<feature type="domain" description="NodB homology" evidence="1">
    <location>
        <begin position="13"/>
        <end position="115"/>
    </location>
</feature>
<dbReference type="InterPro" id="IPR011330">
    <property type="entry name" value="Glyco_hydro/deAcase_b/a-brl"/>
</dbReference>
<name>A0ABT7DUH1_9NEIS</name>
<dbReference type="RefSeq" id="WP_284100028.1">
    <property type="nucleotide sequence ID" value="NZ_JARRAF010000006.1"/>
</dbReference>
<gene>
    <name evidence="2" type="ORF">PZA18_06630</name>
</gene>
<organism evidence="2 3">
    <name type="scientific">Parachitinimonas caeni</name>
    <dbReference type="NCBI Taxonomy" id="3031301"/>
    <lineage>
        <taxon>Bacteria</taxon>
        <taxon>Pseudomonadati</taxon>
        <taxon>Pseudomonadota</taxon>
        <taxon>Betaproteobacteria</taxon>
        <taxon>Neisseriales</taxon>
        <taxon>Chitinibacteraceae</taxon>
        <taxon>Parachitinimonas</taxon>
    </lineage>
</organism>
<dbReference type="PROSITE" id="PS51677">
    <property type="entry name" value="NODB"/>
    <property type="match status" value="1"/>
</dbReference>
<evidence type="ECO:0000313" key="3">
    <source>
        <dbReference type="Proteomes" id="UP001172778"/>
    </source>
</evidence>
<dbReference type="Pfam" id="PF01522">
    <property type="entry name" value="Polysacc_deac_1"/>
    <property type="match status" value="1"/>
</dbReference>
<comment type="caution">
    <text evidence="2">The sequence shown here is derived from an EMBL/GenBank/DDBJ whole genome shotgun (WGS) entry which is preliminary data.</text>
</comment>
<dbReference type="Gene3D" id="3.20.20.370">
    <property type="entry name" value="Glycoside hydrolase/deacetylase"/>
    <property type="match status" value="1"/>
</dbReference>
<accession>A0ABT7DUH1</accession>
<evidence type="ECO:0000313" key="2">
    <source>
        <dbReference type="EMBL" id="MDK2123721.1"/>
    </source>
</evidence>
<sequence length="115" mass="12740">MLISATTLAADEKSIAITIDDLPLDDNTASIADKERYTLAILESLKRHGVVATAFVNEDKLLVKGEIDRHVALLERWLDAGMQLGNHNFGHLGLWQTALPSYQDAVVRGDTITRW</sequence>
<dbReference type="SUPFAM" id="SSF88713">
    <property type="entry name" value="Glycoside hydrolase/deacetylase"/>
    <property type="match status" value="1"/>
</dbReference>
<proteinExistence type="predicted"/>
<dbReference type="EMBL" id="JARRAF010000006">
    <property type="protein sequence ID" value="MDK2123721.1"/>
    <property type="molecule type" value="Genomic_DNA"/>
</dbReference>
<evidence type="ECO:0000259" key="1">
    <source>
        <dbReference type="PROSITE" id="PS51677"/>
    </source>
</evidence>
<keyword evidence="3" id="KW-1185">Reference proteome</keyword>
<reference evidence="2" key="1">
    <citation type="submission" date="2023-03" db="EMBL/GenBank/DDBJ databases">
        <title>Chitinimonas shenzhenensis gen. nov., sp. nov., a novel member of family Burkholderiaceae isolated from activated sludge collected in Shen Zhen, China.</title>
        <authorList>
            <person name="Wang X."/>
        </authorList>
    </citation>
    <scope>NUCLEOTIDE SEQUENCE</scope>
    <source>
        <strain evidence="2">DQS-5</strain>
    </source>
</reference>
<dbReference type="Proteomes" id="UP001172778">
    <property type="component" value="Unassembled WGS sequence"/>
</dbReference>
<dbReference type="InterPro" id="IPR002509">
    <property type="entry name" value="NODB_dom"/>
</dbReference>
<protein>
    <submittedName>
        <fullName evidence="2">Polysaccharide deacetylase family protein</fullName>
    </submittedName>
</protein>